<reference evidence="1 2" key="3">
    <citation type="journal article" date="2022" name="Microbiol. Spectr.">
        <title>Folding features and dynamics of 3D genome architecture in plant fungal pathogens.</title>
        <authorList>
            <person name="Xia C."/>
        </authorList>
    </citation>
    <scope>NUCLEOTIDE SEQUENCE [LARGE SCALE GENOMIC DNA]</scope>
    <source>
        <strain evidence="1 2">93-210</strain>
    </source>
</reference>
<dbReference type="Proteomes" id="UP001060170">
    <property type="component" value="Chromosome 3"/>
</dbReference>
<protein>
    <submittedName>
        <fullName evidence="1">Uncharacterized protein</fullName>
    </submittedName>
</protein>
<sequence>MIFQAATQPFWAYIRQPASPRCESAHLSGHDFLYGIPAEHGKSSNLEGTTHFLIQLLKLETGSNYLQLSHQNKLDLQSINNFLRMAKGKGLNDDPTRGFTPVAHADIYVAGIQKLQLEGLVDQLEWILKLQEQLSKQVMVMETGFSSNDGHTDDSDNLLTDISTASDDND</sequence>
<name>A0ACC0ERD0_9BASI</name>
<proteinExistence type="predicted"/>
<gene>
    <name evidence="1" type="ORF">MJO28_002978</name>
</gene>
<reference evidence="2" key="1">
    <citation type="journal article" date="2018" name="BMC Genomics">
        <title>Genomic insights into host adaptation between the wheat stripe rust pathogen (Puccinia striiformis f. sp. tritici) and the barley stripe rust pathogen (Puccinia striiformis f. sp. hordei).</title>
        <authorList>
            <person name="Xia C."/>
            <person name="Wang M."/>
            <person name="Yin C."/>
            <person name="Cornejo O.E."/>
            <person name="Hulbert S.H."/>
            <person name="Chen X."/>
        </authorList>
    </citation>
    <scope>NUCLEOTIDE SEQUENCE [LARGE SCALE GENOMIC DNA]</scope>
    <source>
        <strain evidence="2">93-210</strain>
    </source>
</reference>
<accession>A0ACC0ERD0</accession>
<reference evidence="2" key="2">
    <citation type="journal article" date="2018" name="Mol. Plant Microbe Interact.">
        <title>Genome sequence resources for the wheat stripe rust pathogen (Puccinia striiformis f. sp. tritici) and the barley stripe rust pathogen (Puccinia striiformis f. sp. hordei).</title>
        <authorList>
            <person name="Xia C."/>
            <person name="Wang M."/>
            <person name="Yin C."/>
            <person name="Cornejo O.E."/>
            <person name="Hulbert S.H."/>
            <person name="Chen X."/>
        </authorList>
    </citation>
    <scope>NUCLEOTIDE SEQUENCE [LARGE SCALE GENOMIC DNA]</scope>
    <source>
        <strain evidence="2">93-210</strain>
    </source>
</reference>
<evidence type="ECO:0000313" key="2">
    <source>
        <dbReference type="Proteomes" id="UP001060170"/>
    </source>
</evidence>
<evidence type="ECO:0000313" key="1">
    <source>
        <dbReference type="EMBL" id="KAI7959187.1"/>
    </source>
</evidence>
<organism evidence="1 2">
    <name type="scientific">Puccinia striiformis f. sp. tritici</name>
    <dbReference type="NCBI Taxonomy" id="168172"/>
    <lineage>
        <taxon>Eukaryota</taxon>
        <taxon>Fungi</taxon>
        <taxon>Dikarya</taxon>
        <taxon>Basidiomycota</taxon>
        <taxon>Pucciniomycotina</taxon>
        <taxon>Pucciniomycetes</taxon>
        <taxon>Pucciniales</taxon>
        <taxon>Pucciniaceae</taxon>
        <taxon>Puccinia</taxon>
    </lineage>
</organism>
<comment type="caution">
    <text evidence="1">The sequence shown here is derived from an EMBL/GenBank/DDBJ whole genome shotgun (WGS) entry which is preliminary data.</text>
</comment>
<keyword evidence="2" id="KW-1185">Reference proteome</keyword>
<dbReference type="EMBL" id="CM045867">
    <property type="protein sequence ID" value="KAI7959187.1"/>
    <property type="molecule type" value="Genomic_DNA"/>
</dbReference>